<evidence type="ECO:0000256" key="7">
    <source>
        <dbReference type="SAM" id="Phobius"/>
    </source>
</evidence>
<evidence type="ECO:0000256" key="3">
    <source>
        <dbReference type="ARBA" id="ARBA00022772"/>
    </source>
</evidence>
<feature type="domain" description="Copper amine oxidase N2-terminal" evidence="9">
    <location>
        <begin position="109"/>
        <end position="168"/>
    </location>
</feature>
<comment type="cofactor">
    <cofactor evidence="6">
        <name>Cu cation</name>
        <dbReference type="ChEBI" id="CHEBI:23378"/>
    </cofactor>
    <text evidence="6">Contains 1 topaquinone per subunit.</text>
</comment>
<dbReference type="STRING" id="6573.A0A210QB47"/>
<evidence type="ECO:0000313" key="10">
    <source>
        <dbReference type="EMBL" id="OWF45958.1"/>
    </source>
</evidence>
<keyword evidence="7" id="KW-0472">Membrane</keyword>
<dbReference type="Gene3D" id="3.10.450.40">
    <property type="match status" value="2"/>
</dbReference>
<dbReference type="PANTHER" id="PTHR10638:SF20">
    <property type="entry name" value="AMINE OXIDASE"/>
    <property type="match status" value="1"/>
</dbReference>
<keyword evidence="2 6" id="KW-0479">Metal-binding</keyword>
<comment type="PTM">
    <text evidence="6">Topaquinone (TPQ) is generated by copper-dependent autoxidation of a specific tyrosyl residue.</text>
</comment>
<dbReference type="GO" id="GO:0048038">
    <property type="term" value="F:quinone binding"/>
    <property type="evidence" value="ECO:0007669"/>
    <property type="project" value="InterPro"/>
</dbReference>
<reference evidence="10 11" key="1">
    <citation type="journal article" date="2017" name="Nat. Ecol. Evol.">
        <title>Scallop genome provides insights into evolution of bilaterian karyotype and development.</title>
        <authorList>
            <person name="Wang S."/>
            <person name="Zhang J."/>
            <person name="Jiao W."/>
            <person name="Li J."/>
            <person name="Xun X."/>
            <person name="Sun Y."/>
            <person name="Guo X."/>
            <person name="Huan P."/>
            <person name="Dong B."/>
            <person name="Zhang L."/>
            <person name="Hu X."/>
            <person name="Sun X."/>
            <person name="Wang J."/>
            <person name="Zhao C."/>
            <person name="Wang Y."/>
            <person name="Wang D."/>
            <person name="Huang X."/>
            <person name="Wang R."/>
            <person name="Lv J."/>
            <person name="Li Y."/>
            <person name="Zhang Z."/>
            <person name="Liu B."/>
            <person name="Lu W."/>
            <person name="Hui Y."/>
            <person name="Liang J."/>
            <person name="Zhou Z."/>
            <person name="Hou R."/>
            <person name="Li X."/>
            <person name="Liu Y."/>
            <person name="Li H."/>
            <person name="Ning X."/>
            <person name="Lin Y."/>
            <person name="Zhao L."/>
            <person name="Xing Q."/>
            <person name="Dou J."/>
            <person name="Li Y."/>
            <person name="Mao J."/>
            <person name="Guo H."/>
            <person name="Dou H."/>
            <person name="Li T."/>
            <person name="Mu C."/>
            <person name="Jiang W."/>
            <person name="Fu Q."/>
            <person name="Fu X."/>
            <person name="Miao Y."/>
            <person name="Liu J."/>
            <person name="Yu Q."/>
            <person name="Li R."/>
            <person name="Liao H."/>
            <person name="Li X."/>
            <person name="Kong Y."/>
            <person name="Jiang Z."/>
            <person name="Chourrout D."/>
            <person name="Li R."/>
            <person name="Bao Z."/>
        </authorList>
    </citation>
    <scope>NUCLEOTIDE SEQUENCE [LARGE SCALE GENOMIC DNA]</scope>
    <source>
        <strain evidence="10 11">PY_sf001</strain>
    </source>
</reference>
<dbReference type="Gene3D" id="2.70.98.20">
    <property type="entry name" value="Copper amine oxidase, catalytic domain"/>
    <property type="match status" value="1"/>
</dbReference>
<evidence type="ECO:0000256" key="6">
    <source>
        <dbReference type="RuleBase" id="RU000672"/>
    </source>
</evidence>
<keyword evidence="4 6" id="KW-0560">Oxidoreductase</keyword>
<dbReference type="Proteomes" id="UP000242188">
    <property type="component" value="Unassembled WGS sequence"/>
</dbReference>
<dbReference type="SUPFAM" id="SSF54416">
    <property type="entry name" value="Amine oxidase N-terminal region"/>
    <property type="match status" value="2"/>
</dbReference>
<dbReference type="PANTHER" id="PTHR10638">
    <property type="entry name" value="COPPER AMINE OXIDASE"/>
    <property type="match status" value="1"/>
</dbReference>
<evidence type="ECO:0000259" key="8">
    <source>
        <dbReference type="Pfam" id="PF01179"/>
    </source>
</evidence>
<dbReference type="InterPro" id="IPR000269">
    <property type="entry name" value="Cu_amine_oxidase"/>
</dbReference>
<dbReference type="GO" id="GO:0005507">
    <property type="term" value="F:copper ion binding"/>
    <property type="evidence" value="ECO:0007669"/>
    <property type="project" value="InterPro"/>
</dbReference>
<sequence length="805" mass="93572">MERIEKQVVTMEKTLDSARRWRSFSVCLLIVIIFLMAAIATAIVYYELIMRPKKLAHEVIIQETVDIEEEPTEPSMFRDLTKLEMKRLKKYLYTHRVFNLKYTEPVVISSSFMFLAELHLPNKSQALDTFNSLHKAPPREAKVVLFRGDKKIPVIEEYVVGPLANITYHRLLVSKHYQRPAPYLFRPNSQAEYAEVKKLLVEVDNIIKYVLLESYDASFFNCNRKCLVMQQWTAVSPAVSGSDVRKVWYWAHHSTEYYLFNPVDFFILFNLDGKDPSKYHVETIWYNGQSFDTAEHLADAFTAGTIKKSSMIFPKENQMLFSTLNLRGNQFPNKNMRSPKQVEPDGRRYNRKDRHITYMGWEFDFRMSTTTGPQLFNIKHMGHRIVYELSLQEMSSFHSGFKPWNRYSDMLYSNSLMGYQARNLVPGADCPPSASFVSATHWTEHRSEPVTYERAFCLFEQSTGVPLRRHHAYDSVTGRFYGSLEDIVLVLRTIISVYNQDCVVDFIFHQNGALEVKTSLTGYMMAMLHSLPEGRYGFQLRDRLIGTVSQHAFNFKVDLDIHETKNRYETLQFEPHSINNNDWSTEKNSRYEQIKFTRNSKMTELHTLYRQNASVPMYHIFYNKGYKTTYNDPRAYRLQIDGGLTQLLSQGTGNEPSISWARYQMAVTRRKDDEGQSSSIYAMWDKKEPIVNFQSFLDDNESIVDTDLVAWVTLGLHHLPQMEDLPLISSIGKRLSFFLTPFNYHDSDPSMASRDAIRMSYDGTSGTDQAVRVENYGLPKDFTCDSEYQGGSESNYNLSTLFEQN</sequence>
<dbReference type="PROSITE" id="PS01165">
    <property type="entry name" value="COPPER_AMINE_OXID_2"/>
    <property type="match status" value="1"/>
</dbReference>
<evidence type="ECO:0000256" key="5">
    <source>
        <dbReference type="ARBA" id="ARBA00023008"/>
    </source>
</evidence>
<dbReference type="AlphaFoldDB" id="A0A210QB47"/>
<dbReference type="InterPro" id="IPR015800">
    <property type="entry name" value="Cu_amine_oxidase_N2"/>
</dbReference>
<dbReference type="InterPro" id="IPR016182">
    <property type="entry name" value="Cu_amine_oxidase_N-reg"/>
</dbReference>
<comment type="caution">
    <text evidence="10">The sequence shown here is derived from an EMBL/GenBank/DDBJ whole genome shotgun (WGS) entry which is preliminary data.</text>
</comment>
<evidence type="ECO:0000256" key="4">
    <source>
        <dbReference type="ARBA" id="ARBA00023002"/>
    </source>
</evidence>
<dbReference type="InterPro" id="IPR049947">
    <property type="entry name" value="Cu_Am_Ox_Cu-bd"/>
</dbReference>
<name>A0A210QB47_MIZYE</name>
<dbReference type="EMBL" id="NEDP02004357">
    <property type="protein sequence ID" value="OWF45958.1"/>
    <property type="molecule type" value="Genomic_DNA"/>
</dbReference>
<comment type="similarity">
    <text evidence="1 6">Belongs to the copper/topaquinone oxidase family.</text>
</comment>
<gene>
    <name evidence="10" type="ORF">KP79_PYT15397</name>
</gene>
<dbReference type="InterPro" id="IPR036460">
    <property type="entry name" value="Cu_amine_oxidase_C_sf"/>
</dbReference>
<evidence type="ECO:0000256" key="1">
    <source>
        <dbReference type="ARBA" id="ARBA00007983"/>
    </source>
</evidence>
<evidence type="ECO:0000313" key="11">
    <source>
        <dbReference type="Proteomes" id="UP000242188"/>
    </source>
</evidence>
<keyword evidence="11" id="KW-1185">Reference proteome</keyword>
<keyword evidence="5 6" id="KW-0186">Copper</keyword>
<dbReference type="Pfam" id="PF01179">
    <property type="entry name" value="Cu_amine_oxid"/>
    <property type="match status" value="1"/>
</dbReference>
<protein>
    <recommendedName>
        <fullName evidence="6">Amine oxidase</fullName>
        <ecNumber evidence="6">1.4.3.-</ecNumber>
    </recommendedName>
</protein>
<dbReference type="GO" id="GO:0008131">
    <property type="term" value="F:primary methylamine oxidase activity"/>
    <property type="evidence" value="ECO:0007669"/>
    <property type="project" value="InterPro"/>
</dbReference>
<dbReference type="PRINTS" id="PR00766">
    <property type="entry name" value="CUDAOXIDASE"/>
</dbReference>
<dbReference type="GO" id="GO:0005886">
    <property type="term" value="C:plasma membrane"/>
    <property type="evidence" value="ECO:0007669"/>
    <property type="project" value="TreeGrafter"/>
</dbReference>
<evidence type="ECO:0000256" key="2">
    <source>
        <dbReference type="ARBA" id="ARBA00022723"/>
    </source>
</evidence>
<proteinExistence type="inferred from homology"/>
<feature type="transmembrane region" description="Helical" evidence="7">
    <location>
        <begin position="21"/>
        <end position="46"/>
    </location>
</feature>
<dbReference type="SUPFAM" id="SSF49998">
    <property type="entry name" value="Amine oxidase catalytic domain"/>
    <property type="match status" value="1"/>
</dbReference>
<organism evidence="10 11">
    <name type="scientific">Mizuhopecten yessoensis</name>
    <name type="common">Japanese scallop</name>
    <name type="synonym">Patinopecten yessoensis</name>
    <dbReference type="NCBI Taxonomy" id="6573"/>
    <lineage>
        <taxon>Eukaryota</taxon>
        <taxon>Metazoa</taxon>
        <taxon>Spiralia</taxon>
        <taxon>Lophotrochozoa</taxon>
        <taxon>Mollusca</taxon>
        <taxon>Bivalvia</taxon>
        <taxon>Autobranchia</taxon>
        <taxon>Pteriomorphia</taxon>
        <taxon>Pectinida</taxon>
        <taxon>Pectinoidea</taxon>
        <taxon>Pectinidae</taxon>
        <taxon>Mizuhopecten</taxon>
    </lineage>
</organism>
<dbReference type="GO" id="GO:0009308">
    <property type="term" value="P:amine metabolic process"/>
    <property type="evidence" value="ECO:0007669"/>
    <property type="project" value="UniProtKB-UniRule"/>
</dbReference>
<keyword evidence="7" id="KW-1133">Transmembrane helix</keyword>
<dbReference type="EC" id="1.4.3.-" evidence="6"/>
<feature type="domain" description="Copper amine oxidase catalytic" evidence="8">
    <location>
        <begin position="340"/>
        <end position="751"/>
    </location>
</feature>
<accession>A0A210QB47</accession>
<dbReference type="InterPro" id="IPR015798">
    <property type="entry name" value="Cu_amine_oxidase_C"/>
</dbReference>
<keyword evidence="7" id="KW-0812">Transmembrane</keyword>
<keyword evidence="3 6" id="KW-0801">TPQ</keyword>
<evidence type="ECO:0000259" key="9">
    <source>
        <dbReference type="Pfam" id="PF02727"/>
    </source>
</evidence>
<dbReference type="OrthoDB" id="5379943at2759"/>
<dbReference type="Pfam" id="PF02727">
    <property type="entry name" value="Cu_amine_oxidN2"/>
    <property type="match status" value="1"/>
</dbReference>